<protein>
    <submittedName>
        <fullName evidence="3">Ribonuclease D</fullName>
    </submittedName>
</protein>
<comment type="caution">
    <text evidence="3">The sequence shown here is derived from an EMBL/GenBank/DDBJ whole genome shotgun (WGS) entry which is preliminary data.</text>
</comment>
<evidence type="ECO:0000313" key="3">
    <source>
        <dbReference type="EMBL" id="TQK75557.1"/>
    </source>
</evidence>
<dbReference type="CDD" id="cd06142">
    <property type="entry name" value="RNaseD_exo"/>
    <property type="match status" value="1"/>
</dbReference>
<dbReference type="InterPro" id="IPR012337">
    <property type="entry name" value="RNaseH-like_sf"/>
</dbReference>
<dbReference type="InterPro" id="IPR002121">
    <property type="entry name" value="HRDC_dom"/>
</dbReference>
<dbReference type="Proteomes" id="UP000316181">
    <property type="component" value="Unassembled WGS sequence"/>
</dbReference>
<dbReference type="InterPro" id="IPR002562">
    <property type="entry name" value="3'-5'_exonuclease_dom"/>
</dbReference>
<reference evidence="3 4" key="1">
    <citation type="submission" date="2019-06" db="EMBL/GenBank/DDBJ databases">
        <title>Sequencing the genomes of 1000 actinobacteria strains.</title>
        <authorList>
            <person name="Klenk H.-P."/>
        </authorList>
    </citation>
    <scope>NUCLEOTIDE SEQUENCE [LARGE SCALE GENOMIC DNA]</scope>
    <source>
        <strain evidence="3 4">DSM 10596</strain>
    </source>
</reference>
<name>A0A542SMT4_9MICO</name>
<organism evidence="3 4">
    <name type="scientific">Rarobacter incanus</name>
    <dbReference type="NCBI Taxonomy" id="153494"/>
    <lineage>
        <taxon>Bacteria</taxon>
        <taxon>Bacillati</taxon>
        <taxon>Actinomycetota</taxon>
        <taxon>Actinomycetes</taxon>
        <taxon>Micrococcales</taxon>
        <taxon>Rarobacteraceae</taxon>
        <taxon>Rarobacter</taxon>
    </lineage>
</organism>
<gene>
    <name evidence="3" type="ORF">FB389_0187</name>
</gene>
<sequence>MSETAAEPRLTPLTAPADGVPPVLTLPHQLRGAVADFAAGTGPIAIDAERASGYRYGQHNYLVQMRRAGAGTVLLDPIALPDLHSFTDAAGDAEWVFHAATQDLWPLREQGIEPRRIFDTELAARLLGMPRVGLAAVVADLLGLSLAKEHSAADWSTRPLPDSWLVYAALDVEVLIELRDELAKRLAAAGKLEWAYQEFAHELAAPPHEQRPEPWRRTSRITDVKGRRALGVARELWEARDSIARRQDVAAGRILPDRAIVAAAIKQPRTVPDLLRIREFTTKAARTRAPLWLEVIGRALALPEDALPSSRGPASDAPPPPRTWAERAPHAAERWESVRPAVIARAEELNLPVENLLQPDTLRRLCWDESIGADLVPEFLAARGARPWQIEQAGPIIAKNL</sequence>
<evidence type="ECO:0000313" key="4">
    <source>
        <dbReference type="Proteomes" id="UP000316181"/>
    </source>
</evidence>
<dbReference type="GO" id="GO:0003676">
    <property type="term" value="F:nucleic acid binding"/>
    <property type="evidence" value="ECO:0007669"/>
    <property type="project" value="InterPro"/>
</dbReference>
<dbReference type="Gene3D" id="3.30.420.10">
    <property type="entry name" value="Ribonuclease H-like superfamily/Ribonuclease H"/>
    <property type="match status" value="1"/>
</dbReference>
<dbReference type="PANTHER" id="PTHR47649">
    <property type="entry name" value="RIBONUCLEASE D"/>
    <property type="match status" value="1"/>
</dbReference>
<dbReference type="Pfam" id="PF00570">
    <property type="entry name" value="HRDC"/>
    <property type="match status" value="1"/>
</dbReference>
<feature type="domain" description="HRDC" evidence="2">
    <location>
        <begin position="226"/>
        <end position="306"/>
    </location>
</feature>
<dbReference type="InterPro" id="IPR036397">
    <property type="entry name" value="RNaseH_sf"/>
</dbReference>
<dbReference type="AlphaFoldDB" id="A0A542SMT4"/>
<dbReference type="RefSeq" id="WP_142110953.1">
    <property type="nucleotide sequence ID" value="NZ_BAAATB010000001.1"/>
</dbReference>
<dbReference type="EMBL" id="VFNV01000001">
    <property type="protein sequence ID" value="TQK75557.1"/>
    <property type="molecule type" value="Genomic_DNA"/>
</dbReference>
<dbReference type="SUPFAM" id="SSF53098">
    <property type="entry name" value="Ribonuclease H-like"/>
    <property type="match status" value="1"/>
</dbReference>
<evidence type="ECO:0000259" key="2">
    <source>
        <dbReference type="PROSITE" id="PS50967"/>
    </source>
</evidence>
<dbReference type="GO" id="GO:0008408">
    <property type="term" value="F:3'-5' exonuclease activity"/>
    <property type="evidence" value="ECO:0007669"/>
    <property type="project" value="InterPro"/>
</dbReference>
<dbReference type="PROSITE" id="PS50967">
    <property type="entry name" value="HRDC"/>
    <property type="match status" value="1"/>
</dbReference>
<dbReference type="InterPro" id="IPR044876">
    <property type="entry name" value="HRDC_dom_sf"/>
</dbReference>
<dbReference type="InterPro" id="IPR041605">
    <property type="entry name" value="Exo_C"/>
</dbReference>
<keyword evidence="4" id="KW-1185">Reference proteome</keyword>
<dbReference type="SMART" id="SM00341">
    <property type="entry name" value="HRDC"/>
    <property type="match status" value="1"/>
</dbReference>
<dbReference type="OrthoDB" id="144122at2"/>
<dbReference type="InterPro" id="IPR010997">
    <property type="entry name" value="HRDC-like_sf"/>
</dbReference>
<dbReference type="InterPro" id="IPR051086">
    <property type="entry name" value="RNase_D-like"/>
</dbReference>
<accession>A0A542SMT4</accession>
<proteinExistence type="predicted"/>
<dbReference type="GO" id="GO:0006139">
    <property type="term" value="P:nucleobase-containing compound metabolic process"/>
    <property type="evidence" value="ECO:0007669"/>
    <property type="project" value="InterPro"/>
</dbReference>
<dbReference type="PANTHER" id="PTHR47649:SF1">
    <property type="entry name" value="RIBONUCLEASE D"/>
    <property type="match status" value="1"/>
</dbReference>
<dbReference type="GO" id="GO:0000166">
    <property type="term" value="F:nucleotide binding"/>
    <property type="evidence" value="ECO:0007669"/>
    <property type="project" value="InterPro"/>
</dbReference>
<dbReference type="Pfam" id="PF18305">
    <property type="entry name" value="DNA_pol_A_exoN"/>
    <property type="match status" value="1"/>
</dbReference>
<dbReference type="SMART" id="SM00474">
    <property type="entry name" value="35EXOc"/>
    <property type="match status" value="1"/>
</dbReference>
<evidence type="ECO:0000256" key="1">
    <source>
        <dbReference type="SAM" id="MobiDB-lite"/>
    </source>
</evidence>
<feature type="region of interest" description="Disordered" evidence="1">
    <location>
        <begin position="306"/>
        <end position="330"/>
    </location>
</feature>
<dbReference type="Pfam" id="PF01612">
    <property type="entry name" value="DNA_pol_A_exo1"/>
    <property type="match status" value="1"/>
</dbReference>
<dbReference type="Gene3D" id="1.10.150.80">
    <property type="entry name" value="HRDC domain"/>
    <property type="match status" value="2"/>
</dbReference>
<dbReference type="SUPFAM" id="SSF47819">
    <property type="entry name" value="HRDC-like"/>
    <property type="match status" value="1"/>
</dbReference>